<evidence type="ECO:0000313" key="2">
    <source>
        <dbReference type="Proteomes" id="UP001285263"/>
    </source>
</evidence>
<dbReference type="InterPro" id="IPR036397">
    <property type="entry name" value="RNaseH_sf"/>
</dbReference>
<proteinExistence type="predicted"/>
<dbReference type="Gene3D" id="3.30.420.10">
    <property type="entry name" value="Ribonuclease H-like superfamily/Ribonuclease H"/>
    <property type="match status" value="1"/>
</dbReference>
<keyword evidence="2" id="KW-1185">Reference proteome</keyword>
<sequence>MTVALGVVTTADGMRIVAADAGEKRVELPLTAIVQQGLPKKRSRLAYKGQLDGWASADFNTYCRGLSLVLPDWAEPKHQLFTHMLEDGTTVYVPALAFMRAFFWPSNEVLPATFSSQNIDQFAHIAYQDEVPMVVVQGGPYALKSLRPDEGNDRYLKWLLASASARRAAQSVELAALKGWLGIRLPEGEFDLSIVGHRTAEAFYATSIEVNCVKVGAADNISEQEELFYLHRSPVGEVERRASRVGPTVSDAEWCALEPWLRAEGFLGGHAGLILMLRRMVNGYWDIAAPGIVSEAGRVLRTWSNGATLQGLLDRLDVMRRGVFPMTDGRLQALSSDAMDKRSHPGAASRSAQVFLDTEFVDRNKEVVFLSIGLDSAQGQFYGERVPGSLGAGFSAGQFIDEEVLPQLGLGVGMQGAICDIASALVDWLNGLDADRVEVHYDFNIDYSLFENLLALVPGRLRVELQPSHIGYLLEDPTGITAAFMAWTMAGASKGLRRHHALADAMALRARFNAVHPDQSNEEDEV</sequence>
<gene>
    <name evidence="1" type="ORF">SNE35_09710</name>
</gene>
<reference evidence="1 2" key="1">
    <citation type="submission" date="2023-11" db="EMBL/GenBank/DDBJ databases">
        <title>Paucibacter sp. nov., isolated from fresh soil in Korea.</title>
        <authorList>
            <person name="Le N.T.T."/>
        </authorList>
    </citation>
    <scope>NUCLEOTIDE SEQUENCE [LARGE SCALE GENOMIC DNA]</scope>
    <source>
        <strain evidence="1 2">R3-3</strain>
    </source>
</reference>
<name>A0ABU5DER9_9BURK</name>
<comment type="caution">
    <text evidence="1">The sequence shown here is derived from an EMBL/GenBank/DDBJ whole genome shotgun (WGS) entry which is preliminary data.</text>
</comment>
<evidence type="ECO:0000313" key="1">
    <source>
        <dbReference type="EMBL" id="MDY0744784.1"/>
    </source>
</evidence>
<dbReference type="EMBL" id="JAXCLA010000003">
    <property type="protein sequence ID" value="MDY0744784.1"/>
    <property type="molecule type" value="Genomic_DNA"/>
</dbReference>
<protein>
    <submittedName>
        <fullName evidence="1">Uncharacterized protein</fullName>
    </submittedName>
</protein>
<dbReference type="Proteomes" id="UP001285263">
    <property type="component" value="Unassembled WGS sequence"/>
</dbReference>
<dbReference type="RefSeq" id="WP_320422696.1">
    <property type="nucleotide sequence ID" value="NZ_JAXCLA010000003.1"/>
</dbReference>
<organism evidence="1 2">
    <name type="scientific">Roseateles agri</name>
    <dbReference type="NCBI Taxonomy" id="3098619"/>
    <lineage>
        <taxon>Bacteria</taxon>
        <taxon>Pseudomonadati</taxon>
        <taxon>Pseudomonadota</taxon>
        <taxon>Betaproteobacteria</taxon>
        <taxon>Burkholderiales</taxon>
        <taxon>Sphaerotilaceae</taxon>
        <taxon>Roseateles</taxon>
    </lineage>
</organism>
<accession>A0ABU5DER9</accession>